<sequence length="399" mass="45691">MRNVHTLKDISSGHRLGSACEMELEEMLRNSIQSISELTNEYKDMQGVYSSYSKKNDQDRAKLHRNLEQAETNNRKLSDRIHQLIDEISQLRSEMDSLNFQITHKDISLAESKDKLATKSKEIKALQSKLKTLEKNHSLAQMNLSEMEYLRLELERARDDLSSKKYELECMEKGIESSNNIFKREIDALSSGRLKLIEANSRLQEIISKKDSEIAELSNPPHLPMNDSSQKLPGWVSDDLRPLVYNHGLENKVMELDKSFARENILEALQELLPRDEMVSRSQTDILPDQSIYSRLANSENFLLREGVAKQSGGAEVVPSPQVMPLAGPSKTTPVVKSSLMPYAILALLLIVVIWFVVRKWWNPWKKSNTEYSPNQNYFLSSPGISDAGLYDRRPEVRR</sequence>
<reference evidence="3 4" key="1">
    <citation type="submission" date="2018-06" db="EMBL/GenBank/DDBJ databases">
        <title>Comparative genomics reveals the genomic features of Rhizophagus irregularis, R. cerebriforme, R. diaphanum and Gigaspora rosea, and their symbiotic lifestyle signature.</title>
        <authorList>
            <person name="Morin E."/>
            <person name="San Clemente H."/>
            <person name="Chen E.C.H."/>
            <person name="De La Providencia I."/>
            <person name="Hainaut M."/>
            <person name="Kuo A."/>
            <person name="Kohler A."/>
            <person name="Murat C."/>
            <person name="Tang N."/>
            <person name="Roy S."/>
            <person name="Loubradou J."/>
            <person name="Henrissat B."/>
            <person name="Grigoriev I.V."/>
            <person name="Corradi N."/>
            <person name="Roux C."/>
            <person name="Martin F.M."/>
        </authorList>
    </citation>
    <scope>NUCLEOTIDE SEQUENCE [LARGE SCALE GENOMIC DNA]</scope>
    <source>
        <strain evidence="3 4">DAOM 227022</strain>
    </source>
</reference>
<dbReference type="AlphaFoldDB" id="A0A397TF49"/>
<organism evidence="3 4">
    <name type="scientific">Glomus cerebriforme</name>
    <dbReference type="NCBI Taxonomy" id="658196"/>
    <lineage>
        <taxon>Eukaryota</taxon>
        <taxon>Fungi</taxon>
        <taxon>Fungi incertae sedis</taxon>
        <taxon>Mucoromycota</taxon>
        <taxon>Glomeromycotina</taxon>
        <taxon>Glomeromycetes</taxon>
        <taxon>Glomerales</taxon>
        <taxon>Glomeraceae</taxon>
        <taxon>Glomus</taxon>
    </lineage>
</organism>
<dbReference type="Proteomes" id="UP000265703">
    <property type="component" value="Unassembled WGS sequence"/>
</dbReference>
<keyword evidence="1" id="KW-0175">Coiled coil</keyword>
<feature type="coiled-coil region" evidence="1">
    <location>
        <begin position="21"/>
        <end position="143"/>
    </location>
</feature>
<proteinExistence type="predicted"/>
<name>A0A397TF49_9GLOM</name>
<evidence type="ECO:0000313" key="4">
    <source>
        <dbReference type="Proteomes" id="UP000265703"/>
    </source>
</evidence>
<keyword evidence="4" id="KW-1185">Reference proteome</keyword>
<gene>
    <name evidence="3" type="ORF">C1645_816504</name>
</gene>
<dbReference type="EMBL" id="QKYT01000059">
    <property type="protein sequence ID" value="RIA95556.1"/>
    <property type="molecule type" value="Genomic_DNA"/>
</dbReference>
<evidence type="ECO:0000313" key="3">
    <source>
        <dbReference type="EMBL" id="RIA95556.1"/>
    </source>
</evidence>
<accession>A0A397TF49</accession>
<keyword evidence="2" id="KW-1133">Transmembrane helix</keyword>
<comment type="caution">
    <text evidence="3">The sequence shown here is derived from an EMBL/GenBank/DDBJ whole genome shotgun (WGS) entry which is preliminary data.</text>
</comment>
<evidence type="ECO:0000256" key="1">
    <source>
        <dbReference type="SAM" id="Coils"/>
    </source>
</evidence>
<feature type="transmembrane region" description="Helical" evidence="2">
    <location>
        <begin position="340"/>
        <end position="358"/>
    </location>
</feature>
<protein>
    <submittedName>
        <fullName evidence="3">Uncharacterized protein</fullName>
    </submittedName>
</protein>
<evidence type="ECO:0000256" key="2">
    <source>
        <dbReference type="SAM" id="Phobius"/>
    </source>
</evidence>
<keyword evidence="2" id="KW-0812">Transmembrane</keyword>
<keyword evidence="2" id="KW-0472">Membrane</keyword>
<dbReference type="OrthoDB" id="2375282at2759"/>